<evidence type="ECO:0000313" key="3">
    <source>
        <dbReference type="Proteomes" id="UP001270362"/>
    </source>
</evidence>
<name>A0AAE1CBP4_9PEZI</name>
<dbReference type="EMBL" id="JAULSO010000002">
    <property type="protein sequence ID" value="KAK3687783.1"/>
    <property type="molecule type" value="Genomic_DNA"/>
</dbReference>
<reference evidence="2" key="2">
    <citation type="submission" date="2023-06" db="EMBL/GenBank/DDBJ databases">
        <authorList>
            <consortium name="Lawrence Berkeley National Laboratory"/>
            <person name="Haridas S."/>
            <person name="Hensen N."/>
            <person name="Bonometti L."/>
            <person name="Westerberg I."/>
            <person name="Brannstrom I.O."/>
            <person name="Guillou S."/>
            <person name="Cros-Aarteil S."/>
            <person name="Calhoun S."/>
            <person name="Kuo A."/>
            <person name="Mondo S."/>
            <person name="Pangilinan J."/>
            <person name="Riley R."/>
            <person name="Labutti K."/>
            <person name="Andreopoulos B."/>
            <person name="Lipzen A."/>
            <person name="Chen C."/>
            <person name="Yanf M."/>
            <person name="Daum C."/>
            <person name="Ng V."/>
            <person name="Clum A."/>
            <person name="Steindorff A."/>
            <person name="Ohm R."/>
            <person name="Martin F."/>
            <person name="Silar P."/>
            <person name="Natvig D."/>
            <person name="Lalanne C."/>
            <person name="Gautier V."/>
            <person name="Ament-Velasquez S.L."/>
            <person name="Kruys A."/>
            <person name="Hutchinson M.I."/>
            <person name="Powell A.J."/>
            <person name="Barry K."/>
            <person name="Miller A.N."/>
            <person name="Grigoriev I.V."/>
            <person name="Debuchy R."/>
            <person name="Gladieux P."/>
            <person name="Thoren M.H."/>
            <person name="Johannesson H."/>
        </authorList>
    </citation>
    <scope>NUCLEOTIDE SEQUENCE</scope>
    <source>
        <strain evidence="2">CBS 314.62</strain>
    </source>
</reference>
<feature type="compositionally biased region" description="Basic residues" evidence="1">
    <location>
        <begin position="118"/>
        <end position="130"/>
    </location>
</feature>
<organism evidence="2 3">
    <name type="scientific">Podospora appendiculata</name>
    <dbReference type="NCBI Taxonomy" id="314037"/>
    <lineage>
        <taxon>Eukaryota</taxon>
        <taxon>Fungi</taxon>
        <taxon>Dikarya</taxon>
        <taxon>Ascomycota</taxon>
        <taxon>Pezizomycotina</taxon>
        <taxon>Sordariomycetes</taxon>
        <taxon>Sordariomycetidae</taxon>
        <taxon>Sordariales</taxon>
        <taxon>Podosporaceae</taxon>
        <taxon>Podospora</taxon>
    </lineage>
</organism>
<comment type="caution">
    <text evidence="2">The sequence shown here is derived from an EMBL/GenBank/DDBJ whole genome shotgun (WGS) entry which is preliminary data.</text>
</comment>
<gene>
    <name evidence="2" type="ORF">B0T22DRAFT_458008</name>
</gene>
<dbReference type="AlphaFoldDB" id="A0AAE1CBP4"/>
<protein>
    <submittedName>
        <fullName evidence="2">Uncharacterized protein</fullName>
    </submittedName>
</protein>
<proteinExistence type="predicted"/>
<accession>A0AAE1CBP4</accession>
<keyword evidence="3" id="KW-1185">Reference proteome</keyword>
<feature type="region of interest" description="Disordered" evidence="1">
    <location>
        <begin position="92"/>
        <end position="138"/>
    </location>
</feature>
<reference evidence="2" key="1">
    <citation type="journal article" date="2023" name="Mol. Phylogenet. Evol.">
        <title>Genome-scale phylogeny and comparative genomics of the fungal order Sordariales.</title>
        <authorList>
            <person name="Hensen N."/>
            <person name="Bonometti L."/>
            <person name="Westerberg I."/>
            <person name="Brannstrom I.O."/>
            <person name="Guillou S."/>
            <person name="Cros-Aarteil S."/>
            <person name="Calhoun S."/>
            <person name="Haridas S."/>
            <person name="Kuo A."/>
            <person name="Mondo S."/>
            <person name="Pangilinan J."/>
            <person name="Riley R."/>
            <person name="LaButti K."/>
            <person name="Andreopoulos B."/>
            <person name="Lipzen A."/>
            <person name="Chen C."/>
            <person name="Yan M."/>
            <person name="Daum C."/>
            <person name="Ng V."/>
            <person name="Clum A."/>
            <person name="Steindorff A."/>
            <person name="Ohm R.A."/>
            <person name="Martin F."/>
            <person name="Silar P."/>
            <person name="Natvig D.O."/>
            <person name="Lalanne C."/>
            <person name="Gautier V."/>
            <person name="Ament-Velasquez S.L."/>
            <person name="Kruys A."/>
            <person name="Hutchinson M.I."/>
            <person name="Powell A.J."/>
            <person name="Barry K."/>
            <person name="Miller A.N."/>
            <person name="Grigoriev I.V."/>
            <person name="Debuchy R."/>
            <person name="Gladieux P."/>
            <person name="Hiltunen Thoren M."/>
            <person name="Johannesson H."/>
        </authorList>
    </citation>
    <scope>NUCLEOTIDE SEQUENCE</scope>
    <source>
        <strain evidence="2">CBS 314.62</strain>
    </source>
</reference>
<feature type="compositionally biased region" description="Polar residues" evidence="1">
    <location>
        <begin position="92"/>
        <end position="107"/>
    </location>
</feature>
<evidence type="ECO:0000313" key="2">
    <source>
        <dbReference type="EMBL" id="KAK3687783.1"/>
    </source>
</evidence>
<sequence>MMAVYEDELRALRLVTISTKTKWNRGINGGFRRRLQTSRAGANRVESFPCSPLAWPRAVFRPAKRNLGVLTWKKVTRRRTIWTTPRCFMSIPSSPRAQANQPSNTNLRPGRETCFHASNRRSSLRSRRRLGQTSGTPVPDLSMKTYDFAAAIWTVPTREHFRPSVVIIHHAAQKQKLENGKEQQITRLGCNSVHVTRWGKKGAAAWKPCRTFLGAHRIEQ</sequence>
<evidence type="ECO:0000256" key="1">
    <source>
        <dbReference type="SAM" id="MobiDB-lite"/>
    </source>
</evidence>
<dbReference type="Proteomes" id="UP001270362">
    <property type="component" value="Unassembled WGS sequence"/>
</dbReference>